<comment type="caution">
    <text evidence="2">The sequence shown here is derived from an EMBL/GenBank/DDBJ whole genome shotgun (WGS) entry which is preliminary data.</text>
</comment>
<accession>A0A218W3Z5</accession>
<name>A0A218W3Z5_PUNGR</name>
<dbReference type="EMBL" id="MTKT01005527">
    <property type="protein sequence ID" value="OWM66822.1"/>
    <property type="molecule type" value="Genomic_DNA"/>
</dbReference>
<sequence>MKKRLSRGSRWSFDARSVAPTPKRPLTVPVVVVLREVTRIDPICKKSEECKK</sequence>
<proteinExistence type="predicted"/>
<evidence type="ECO:0000313" key="2">
    <source>
        <dbReference type="EMBL" id="OWM66822.1"/>
    </source>
</evidence>
<protein>
    <submittedName>
        <fullName evidence="2">Uncharacterized protein</fullName>
    </submittedName>
</protein>
<organism evidence="2 3">
    <name type="scientific">Punica granatum</name>
    <name type="common">Pomegranate</name>
    <dbReference type="NCBI Taxonomy" id="22663"/>
    <lineage>
        <taxon>Eukaryota</taxon>
        <taxon>Viridiplantae</taxon>
        <taxon>Streptophyta</taxon>
        <taxon>Embryophyta</taxon>
        <taxon>Tracheophyta</taxon>
        <taxon>Spermatophyta</taxon>
        <taxon>Magnoliopsida</taxon>
        <taxon>eudicotyledons</taxon>
        <taxon>Gunneridae</taxon>
        <taxon>Pentapetalae</taxon>
        <taxon>rosids</taxon>
        <taxon>malvids</taxon>
        <taxon>Myrtales</taxon>
        <taxon>Lythraceae</taxon>
        <taxon>Punica</taxon>
    </lineage>
</organism>
<evidence type="ECO:0000313" key="3">
    <source>
        <dbReference type="Proteomes" id="UP000197138"/>
    </source>
</evidence>
<reference evidence="3" key="1">
    <citation type="journal article" date="2017" name="Plant J.">
        <title>The pomegranate (Punica granatum L.) genome and the genomics of punicalagin biosynthesis.</title>
        <authorList>
            <person name="Qin G."/>
            <person name="Xu C."/>
            <person name="Ming R."/>
            <person name="Tang H."/>
            <person name="Guyot R."/>
            <person name="Kramer E.M."/>
            <person name="Hu Y."/>
            <person name="Yi X."/>
            <person name="Qi Y."/>
            <person name="Xu X."/>
            <person name="Gao Z."/>
            <person name="Pan H."/>
            <person name="Jian J."/>
            <person name="Tian Y."/>
            <person name="Yue Z."/>
            <person name="Xu Y."/>
        </authorList>
    </citation>
    <scope>NUCLEOTIDE SEQUENCE [LARGE SCALE GENOMIC DNA]</scope>
    <source>
        <strain evidence="3">cv. Dabenzi</strain>
    </source>
</reference>
<gene>
    <name evidence="2" type="ORF">CDL15_Pgr002617</name>
</gene>
<dbReference type="AlphaFoldDB" id="A0A218W3Z5"/>
<feature type="region of interest" description="Disordered" evidence="1">
    <location>
        <begin position="1"/>
        <end position="20"/>
    </location>
</feature>
<evidence type="ECO:0000256" key="1">
    <source>
        <dbReference type="SAM" id="MobiDB-lite"/>
    </source>
</evidence>
<dbReference type="Proteomes" id="UP000197138">
    <property type="component" value="Unassembled WGS sequence"/>
</dbReference>